<comment type="subunit">
    <text evidence="5">Homodimer; disulfide-linked.</text>
</comment>
<sequence>MKEIKNSEHEILNEKDQLPIKFHQKHTRFSIIISLFFGLIFGYLFAYLLQISPDVFEHIFSYELKHLENPSNANFKNFNNLLKFNETLKNYGNDTIVKNSKKEVKILCWIMTNPSNHKLKAIHVKSTWGPHCDKLLFMSSNYDPELNSIALPVREGRNNLWAKTKEAFKYVYKNHLNDYDWFMKADDDTYMIVENLRHFLFSYSSNQPIYFGYHFDRFTKQGFMSGGAGYVLSKEAVKRFVERGLPDKTKCRQESDGPEDVEIGKCLEHVQVIVGNSTDMKGRERFFPMNPLSYYKYAALNVKMDLECFSESAISFHYIKPIQMYLLEYFIYNLKIFGS</sequence>
<evidence type="ECO:0000256" key="6">
    <source>
        <dbReference type="ARBA" id="ARBA00012557"/>
    </source>
</evidence>
<proteinExistence type="inferred from homology"/>
<evidence type="ECO:0000256" key="14">
    <source>
        <dbReference type="ARBA" id="ARBA00023136"/>
    </source>
</evidence>
<feature type="domain" description="Fringe-like glycosyltransferase" evidence="24">
    <location>
        <begin position="106"/>
        <end position="272"/>
    </location>
</feature>
<evidence type="ECO:0000313" key="25">
    <source>
        <dbReference type="EMBL" id="KAG5666439.1"/>
    </source>
</evidence>
<keyword evidence="14 23" id="KW-0472">Membrane</keyword>
<reference evidence="25" key="1">
    <citation type="submission" date="2021-03" db="EMBL/GenBank/DDBJ databases">
        <title>Chromosome level genome of the anhydrobiotic midge Polypedilum vanderplanki.</title>
        <authorList>
            <person name="Yoshida Y."/>
            <person name="Kikawada T."/>
            <person name="Gusev O."/>
        </authorList>
    </citation>
    <scope>NUCLEOTIDE SEQUENCE</scope>
    <source>
        <strain evidence="25">NIAS01</strain>
        <tissue evidence="25">Whole body or cell culture</tissue>
    </source>
</reference>
<dbReference type="Pfam" id="PF02434">
    <property type="entry name" value="Fringe"/>
    <property type="match status" value="1"/>
</dbReference>
<dbReference type="GO" id="GO:0000166">
    <property type="term" value="F:nucleotide binding"/>
    <property type="evidence" value="ECO:0007669"/>
    <property type="project" value="UniProtKB-KW"/>
</dbReference>
<keyword evidence="10" id="KW-0479">Metal-binding</keyword>
<comment type="pathway">
    <text evidence="3">Protein modification; protein glycosylation.</text>
</comment>
<evidence type="ECO:0000256" key="5">
    <source>
        <dbReference type="ARBA" id="ARBA00011748"/>
    </source>
</evidence>
<dbReference type="EC" id="2.4.1.122" evidence="6"/>
<comment type="function">
    <text evidence="22">Glycosyltransferase that generates the core 1 O-glycan Gal-beta1-3GalNAc-alpha1-Ser/Thr (T antigen), which is a precursor for many extended O-glycans in glycoproteins.</text>
</comment>
<comment type="cofactor">
    <cofactor evidence="1">
        <name>Mn(2+)</name>
        <dbReference type="ChEBI" id="CHEBI:29035"/>
    </cofactor>
</comment>
<accession>A0A9J6B9V4</accession>
<keyword evidence="13 23" id="KW-1133">Transmembrane helix</keyword>
<name>A0A9J6B9V4_POLVA</name>
<dbReference type="EMBL" id="JADBJN010000004">
    <property type="protein sequence ID" value="KAG5666439.1"/>
    <property type="molecule type" value="Genomic_DNA"/>
</dbReference>
<keyword evidence="15" id="KW-1015">Disulfide bond</keyword>
<evidence type="ECO:0000256" key="18">
    <source>
        <dbReference type="ARBA" id="ARBA00040898"/>
    </source>
</evidence>
<dbReference type="GO" id="GO:0016263">
    <property type="term" value="F:glycoprotein-N-acetylgalactosamine 3-beta-galactosyltransferase activity"/>
    <property type="evidence" value="ECO:0007669"/>
    <property type="project" value="UniProtKB-EC"/>
</dbReference>
<dbReference type="InterPro" id="IPR003378">
    <property type="entry name" value="Fringe-like_glycosylTrfase"/>
</dbReference>
<organism evidence="25 26">
    <name type="scientific">Polypedilum vanderplanki</name>
    <name type="common">Sleeping chironomid midge</name>
    <dbReference type="NCBI Taxonomy" id="319348"/>
    <lineage>
        <taxon>Eukaryota</taxon>
        <taxon>Metazoa</taxon>
        <taxon>Ecdysozoa</taxon>
        <taxon>Arthropoda</taxon>
        <taxon>Hexapoda</taxon>
        <taxon>Insecta</taxon>
        <taxon>Pterygota</taxon>
        <taxon>Neoptera</taxon>
        <taxon>Endopterygota</taxon>
        <taxon>Diptera</taxon>
        <taxon>Nematocera</taxon>
        <taxon>Chironomoidea</taxon>
        <taxon>Chironomidae</taxon>
        <taxon>Chironominae</taxon>
        <taxon>Polypedilum</taxon>
        <taxon>Polypedilum</taxon>
    </lineage>
</organism>
<evidence type="ECO:0000256" key="2">
    <source>
        <dbReference type="ARBA" id="ARBA00004606"/>
    </source>
</evidence>
<keyword evidence="8" id="KW-0808">Transferase</keyword>
<evidence type="ECO:0000256" key="17">
    <source>
        <dbReference type="ARBA" id="ARBA00023211"/>
    </source>
</evidence>
<evidence type="ECO:0000256" key="12">
    <source>
        <dbReference type="ARBA" id="ARBA00022968"/>
    </source>
</evidence>
<evidence type="ECO:0000259" key="24">
    <source>
        <dbReference type="Pfam" id="PF02434"/>
    </source>
</evidence>
<evidence type="ECO:0000256" key="10">
    <source>
        <dbReference type="ARBA" id="ARBA00022723"/>
    </source>
</evidence>
<evidence type="ECO:0000256" key="1">
    <source>
        <dbReference type="ARBA" id="ARBA00001936"/>
    </source>
</evidence>
<dbReference type="GO" id="GO:0030145">
    <property type="term" value="F:manganese ion binding"/>
    <property type="evidence" value="ECO:0007669"/>
    <property type="project" value="UniProtKB-ARBA"/>
</dbReference>
<dbReference type="FunFam" id="3.90.550.50:FF:000017">
    <property type="entry name" value="Glycoprotein-N-acetylgalactosamine 3-beta-galactosyltransferase 1"/>
    <property type="match status" value="1"/>
</dbReference>
<dbReference type="InterPro" id="IPR026050">
    <property type="entry name" value="C1GALT1/C1GALT1_chp1"/>
</dbReference>
<dbReference type="Proteomes" id="UP001107558">
    <property type="component" value="Chromosome 4"/>
</dbReference>
<evidence type="ECO:0000256" key="15">
    <source>
        <dbReference type="ARBA" id="ARBA00023157"/>
    </source>
</evidence>
<comment type="caution">
    <text evidence="25">The sequence shown here is derived from an EMBL/GenBank/DDBJ whole genome shotgun (WGS) entry which is preliminary data.</text>
</comment>
<keyword evidence="11" id="KW-0547">Nucleotide-binding</keyword>
<gene>
    <name evidence="25" type="ORF">PVAND_014467</name>
</gene>
<comment type="similarity">
    <text evidence="4">Belongs to the glycosyltransferase 31 family. Beta3-Gal-T subfamily.</text>
</comment>
<dbReference type="PANTHER" id="PTHR23033:SF14">
    <property type="entry name" value="GLYCOPROTEIN-N-ACETYLGALACTOSAMINE 3-BETA-GALACTOSYLTRANSFERASE 1-RELATED"/>
    <property type="match status" value="1"/>
</dbReference>
<dbReference type="Gene3D" id="3.90.550.50">
    <property type="match status" value="1"/>
</dbReference>
<dbReference type="AlphaFoldDB" id="A0A9J6B9V4"/>
<keyword evidence="17" id="KW-0464">Manganese</keyword>
<keyword evidence="7" id="KW-0328">Glycosyltransferase</keyword>
<evidence type="ECO:0000313" key="26">
    <source>
        <dbReference type="Proteomes" id="UP001107558"/>
    </source>
</evidence>
<keyword evidence="26" id="KW-1185">Reference proteome</keyword>
<evidence type="ECO:0000256" key="20">
    <source>
        <dbReference type="ARBA" id="ARBA00042009"/>
    </source>
</evidence>
<evidence type="ECO:0000256" key="9">
    <source>
        <dbReference type="ARBA" id="ARBA00022692"/>
    </source>
</evidence>
<evidence type="ECO:0000256" key="19">
    <source>
        <dbReference type="ARBA" id="ARBA00041226"/>
    </source>
</evidence>
<dbReference type="PANTHER" id="PTHR23033">
    <property type="entry name" value="BETA1,3-GALACTOSYLTRANSFERASE"/>
    <property type="match status" value="1"/>
</dbReference>
<evidence type="ECO:0000256" key="7">
    <source>
        <dbReference type="ARBA" id="ARBA00022676"/>
    </source>
</evidence>
<evidence type="ECO:0000256" key="13">
    <source>
        <dbReference type="ARBA" id="ARBA00022989"/>
    </source>
</evidence>
<evidence type="ECO:0000256" key="11">
    <source>
        <dbReference type="ARBA" id="ARBA00022741"/>
    </source>
</evidence>
<feature type="transmembrane region" description="Helical" evidence="23">
    <location>
        <begin position="29"/>
        <end position="49"/>
    </location>
</feature>
<keyword evidence="16" id="KW-0325">Glycoprotein</keyword>
<evidence type="ECO:0000256" key="8">
    <source>
        <dbReference type="ARBA" id="ARBA00022679"/>
    </source>
</evidence>
<protein>
    <recommendedName>
        <fullName evidence="18">Glycoprotein-N-acetylgalactosamine 3-beta-galactosyltransferase 1</fullName>
        <ecNumber evidence="6">2.4.1.122</ecNumber>
    </recommendedName>
    <alternativeName>
        <fullName evidence="20">Core 1 O-glycan T-synthase</fullName>
    </alternativeName>
    <alternativeName>
        <fullName evidence="21">Core 1 UDP-galactose:N-acetylgalactosamine-alpha-R beta 1,3-galactosyltransferase 1</fullName>
    </alternativeName>
    <alternativeName>
        <fullName evidence="19">Core 1 beta1,3-galactosyltransferase 1</fullName>
    </alternativeName>
</protein>
<comment type="subcellular location">
    <subcellularLocation>
        <location evidence="2">Membrane</location>
        <topology evidence="2">Single-pass type II membrane protein</topology>
    </subcellularLocation>
</comment>
<keyword evidence="9 23" id="KW-0812">Transmembrane</keyword>
<evidence type="ECO:0000256" key="23">
    <source>
        <dbReference type="SAM" id="Phobius"/>
    </source>
</evidence>
<evidence type="ECO:0000256" key="21">
    <source>
        <dbReference type="ARBA" id="ARBA00043065"/>
    </source>
</evidence>
<evidence type="ECO:0000256" key="4">
    <source>
        <dbReference type="ARBA" id="ARBA00006462"/>
    </source>
</evidence>
<evidence type="ECO:0000256" key="22">
    <source>
        <dbReference type="ARBA" id="ARBA00059245"/>
    </source>
</evidence>
<dbReference type="GO" id="GO:0016020">
    <property type="term" value="C:membrane"/>
    <property type="evidence" value="ECO:0007669"/>
    <property type="project" value="UniProtKB-SubCell"/>
</dbReference>
<evidence type="ECO:0000256" key="3">
    <source>
        <dbReference type="ARBA" id="ARBA00004922"/>
    </source>
</evidence>
<evidence type="ECO:0000256" key="16">
    <source>
        <dbReference type="ARBA" id="ARBA00023180"/>
    </source>
</evidence>
<dbReference type="OrthoDB" id="414175at2759"/>
<keyword evidence="12" id="KW-0735">Signal-anchor</keyword>